<evidence type="ECO:0000313" key="1">
    <source>
        <dbReference type="EMBL" id="MBB3158882.1"/>
    </source>
</evidence>
<dbReference type="Pfam" id="PF08282">
    <property type="entry name" value="Hydrolase_3"/>
    <property type="match status" value="1"/>
</dbReference>
<proteinExistence type="predicted"/>
<dbReference type="Gene3D" id="3.40.50.1000">
    <property type="entry name" value="HAD superfamily/HAD-like"/>
    <property type="match status" value="1"/>
</dbReference>
<dbReference type="Proteomes" id="UP000543579">
    <property type="component" value="Unassembled WGS sequence"/>
</dbReference>
<dbReference type="PANTHER" id="PTHR10000">
    <property type="entry name" value="PHOSPHOSERINE PHOSPHATASE"/>
    <property type="match status" value="1"/>
</dbReference>
<comment type="caution">
    <text evidence="1">The sequence shown here is derived from an EMBL/GenBank/DDBJ whole genome shotgun (WGS) entry which is preliminary data.</text>
</comment>
<dbReference type="InterPro" id="IPR023214">
    <property type="entry name" value="HAD_sf"/>
</dbReference>
<dbReference type="AlphaFoldDB" id="A0A7W5CJK1"/>
<dbReference type="PANTHER" id="PTHR10000:SF8">
    <property type="entry name" value="HAD SUPERFAMILY HYDROLASE-LIKE, TYPE 3"/>
    <property type="match status" value="1"/>
</dbReference>
<dbReference type="GO" id="GO:0016791">
    <property type="term" value="F:phosphatase activity"/>
    <property type="evidence" value="ECO:0007669"/>
    <property type="project" value="TreeGrafter"/>
</dbReference>
<accession>A0A7W5CJK1</accession>
<evidence type="ECO:0000313" key="2">
    <source>
        <dbReference type="Proteomes" id="UP000543579"/>
    </source>
</evidence>
<dbReference type="InterPro" id="IPR036412">
    <property type="entry name" value="HAD-like_sf"/>
</dbReference>
<sequence length="279" mass="29685">MPSLSPSHLIALDVDGTLMRDDGTISPTVREQILRLQSRGHTITLATGRPAASVIALLHDLGLSPEYAVCSNGAVIVRRASGGGYDVHSAEVFSPAAALRLLRLAAPEAMFAVEEEGGDFLLTRRVADFGTQSTSRVVPFDDLLTTRALRIIIVSDEIRSTALFDQLPILGLKPVLYAVENTMWLDIAPEGIHKARALERVRTLLGVKRSRVVAVGDGLNDIEMLLWAGEQGRGVALAHAPDELRAVATETGGSVEDDGAAGVLATIDDIGAPPEESDR</sequence>
<name>A0A7W5CJK1_9MICO</name>
<dbReference type="GO" id="GO:0000287">
    <property type="term" value="F:magnesium ion binding"/>
    <property type="evidence" value="ECO:0007669"/>
    <property type="project" value="TreeGrafter"/>
</dbReference>
<dbReference type="EMBL" id="JACHXY010000003">
    <property type="protein sequence ID" value="MBB3158882.1"/>
    <property type="molecule type" value="Genomic_DNA"/>
</dbReference>
<protein>
    <submittedName>
        <fullName evidence="1">Cof subfamily protein (Haloacid dehalogenase superfamily)</fullName>
    </submittedName>
</protein>
<organism evidence="1 2">
    <name type="scientific">Microbacterium proteolyticum</name>
    <dbReference type="NCBI Taxonomy" id="1572644"/>
    <lineage>
        <taxon>Bacteria</taxon>
        <taxon>Bacillati</taxon>
        <taxon>Actinomycetota</taxon>
        <taxon>Actinomycetes</taxon>
        <taxon>Micrococcales</taxon>
        <taxon>Microbacteriaceae</taxon>
        <taxon>Microbacterium</taxon>
    </lineage>
</organism>
<dbReference type="Gene3D" id="3.30.1240.10">
    <property type="match status" value="1"/>
</dbReference>
<dbReference type="NCBIfam" id="TIGR01484">
    <property type="entry name" value="HAD-SF-IIB"/>
    <property type="match status" value="1"/>
</dbReference>
<dbReference type="InterPro" id="IPR006379">
    <property type="entry name" value="HAD-SF_hydro_IIB"/>
</dbReference>
<dbReference type="RefSeq" id="WP_183420311.1">
    <property type="nucleotide sequence ID" value="NZ_JACHXY010000003.1"/>
</dbReference>
<gene>
    <name evidence="1" type="ORF">FHS07_002600</name>
</gene>
<reference evidence="1 2" key="1">
    <citation type="submission" date="2020-08" db="EMBL/GenBank/DDBJ databases">
        <title>Genomic Encyclopedia of Type Strains, Phase III (KMG-III): the genomes of soil and plant-associated and newly described type strains.</title>
        <authorList>
            <person name="Whitman W."/>
        </authorList>
    </citation>
    <scope>NUCLEOTIDE SEQUENCE [LARGE SCALE GENOMIC DNA]</scope>
    <source>
        <strain evidence="1 2">CECT 8356</strain>
    </source>
</reference>
<dbReference type="SUPFAM" id="SSF56784">
    <property type="entry name" value="HAD-like"/>
    <property type="match status" value="1"/>
</dbReference>
<dbReference type="GO" id="GO:0005829">
    <property type="term" value="C:cytosol"/>
    <property type="evidence" value="ECO:0007669"/>
    <property type="project" value="TreeGrafter"/>
</dbReference>